<reference evidence="1 2" key="1">
    <citation type="submission" date="2022-09" db="EMBL/GenBank/DDBJ databases">
        <title>Chelativorans salina sp. nov., a novel slightly halophilic bacterium isolated from a saline lake sediment enrichment.</title>
        <authorList>
            <person name="Gao L."/>
            <person name="Fang B.-Z."/>
            <person name="Li W.-J."/>
        </authorList>
    </citation>
    <scope>NUCLEOTIDE SEQUENCE [LARGE SCALE GENOMIC DNA]</scope>
    <source>
        <strain evidence="1 2">EGI FJ00035</strain>
    </source>
</reference>
<dbReference type="Proteomes" id="UP001320831">
    <property type="component" value="Unassembled WGS sequence"/>
</dbReference>
<accession>A0ABT2LNR5</accession>
<organism evidence="1 2">
    <name type="scientific">Chelativorans salis</name>
    <dbReference type="NCBI Taxonomy" id="2978478"/>
    <lineage>
        <taxon>Bacteria</taxon>
        <taxon>Pseudomonadati</taxon>
        <taxon>Pseudomonadota</taxon>
        <taxon>Alphaproteobacteria</taxon>
        <taxon>Hyphomicrobiales</taxon>
        <taxon>Phyllobacteriaceae</taxon>
        <taxon>Chelativorans</taxon>
    </lineage>
</organism>
<protein>
    <submittedName>
        <fullName evidence="1">Uncharacterized protein</fullName>
    </submittedName>
</protein>
<keyword evidence="2" id="KW-1185">Reference proteome</keyword>
<proteinExistence type="predicted"/>
<evidence type="ECO:0000313" key="1">
    <source>
        <dbReference type="EMBL" id="MCT7375313.1"/>
    </source>
</evidence>
<gene>
    <name evidence="1" type="ORF">N5A92_09730</name>
</gene>
<dbReference type="RefSeq" id="WP_260902172.1">
    <property type="nucleotide sequence ID" value="NZ_JAOCZP010000002.1"/>
</dbReference>
<name>A0ABT2LNR5_9HYPH</name>
<comment type="caution">
    <text evidence="1">The sequence shown here is derived from an EMBL/GenBank/DDBJ whole genome shotgun (WGS) entry which is preliminary data.</text>
</comment>
<sequence length="230" mass="26560">MSHPLIVSYYTPDYEPYARQLRRSVEKLGLRARIEARPSTGEWVQNCARKALFIQEMRREVGEPVLWLDADAVLRRPLYELDGCAADLAVVKRSGWSFSGGQIYFGSGDGADLIVDIWCHYARRFPHIFDQVTLGYAWWDAALQRDISVKWLDTTIMDKVDRRFLKRVRQMYFGKAALLHRQASRTIKPLQTVPEFTNADLPEWWREAAKRDKPFPIDPSLFPALGLSGV</sequence>
<evidence type="ECO:0000313" key="2">
    <source>
        <dbReference type="Proteomes" id="UP001320831"/>
    </source>
</evidence>
<dbReference type="EMBL" id="JAOCZP010000002">
    <property type="protein sequence ID" value="MCT7375313.1"/>
    <property type="molecule type" value="Genomic_DNA"/>
</dbReference>